<proteinExistence type="predicted"/>
<protein>
    <submittedName>
        <fullName evidence="1">Uncharacterized protein</fullName>
    </submittedName>
</protein>
<name>A0A381KR54_9ENTR</name>
<dbReference type="AlphaFoldDB" id="A0A381KR54"/>
<organism evidence="1 2">
    <name type="scientific">Buttiauxella agrestis</name>
    <dbReference type="NCBI Taxonomy" id="82977"/>
    <lineage>
        <taxon>Bacteria</taxon>
        <taxon>Pseudomonadati</taxon>
        <taxon>Pseudomonadota</taxon>
        <taxon>Gammaproteobacteria</taxon>
        <taxon>Enterobacterales</taxon>
        <taxon>Enterobacteriaceae</taxon>
        <taxon>Buttiauxella</taxon>
    </lineage>
</organism>
<dbReference type="EMBL" id="UIGI01000002">
    <property type="protein sequence ID" value="SUY92976.1"/>
    <property type="molecule type" value="Genomic_DNA"/>
</dbReference>
<evidence type="ECO:0000313" key="1">
    <source>
        <dbReference type="EMBL" id="SUY92976.1"/>
    </source>
</evidence>
<sequence length="98" mass="11319">MPNESERRPRYRPGVNPAYVPLLADNLLQDENSLKGNLKLSISKDTGMSWKHMTKINYAVKPGELKINCHDPRYRNEFLLLSNNVHSWKNHVHDDHGG</sequence>
<reference evidence="1 2" key="1">
    <citation type="submission" date="2018-06" db="EMBL/GenBank/DDBJ databases">
        <authorList>
            <consortium name="Pathogen Informatics"/>
            <person name="Doyle S."/>
        </authorList>
    </citation>
    <scope>NUCLEOTIDE SEQUENCE [LARGE SCALE GENOMIC DNA]</scope>
    <source>
        <strain evidence="1 2">NCTC12119</strain>
    </source>
</reference>
<evidence type="ECO:0000313" key="2">
    <source>
        <dbReference type="Proteomes" id="UP000255528"/>
    </source>
</evidence>
<dbReference type="Proteomes" id="UP000255528">
    <property type="component" value="Unassembled WGS sequence"/>
</dbReference>
<accession>A0A381KR54</accession>
<gene>
    <name evidence="1" type="ORF">NCTC12119_05006</name>
</gene>